<dbReference type="PANTHER" id="PTHR24220">
    <property type="entry name" value="IMPORT ATP-BINDING PROTEIN"/>
    <property type="match status" value="1"/>
</dbReference>
<dbReference type="GO" id="GO:0051301">
    <property type="term" value="P:cell division"/>
    <property type="evidence" value="ECO:0007669"/>
    <property type="project" value="UniProtKB-KW"/>
</dbReference>
<dbReference type="GO" id="GO:0006865">
    <property type="term" value="P:amino acid transport"/>
    <property type="evidence" value="ECO:0007669"/>
    <property type="project" value="UniProtKB-KW"/>
</dbReference>
<dbReference type="PANTHER" id="PTHR24220:SF470">
    <property type="entry name" value="CELL DIVISION ATP-BINDING PROTEIN FTSE"/>
    <property type="match status" value="1"/>
</dbReference>
<keyword evidence="6 11" id="KW-0067">ATP-binding</keyword>
<comment type="function">
    <text evidence="1">Part of the ABC transporter FtsEX involved in cellular division. Important for assembly or stability of the septal ring.</text>
</comment>
<name>A0A4Q7NLK0_9BURK</name>
<evidence type="ECO:0000256" key="5">
    <source>
        <dbReference type="ARBA" id="ARBA00022741"/>
    </source>
</evidence>
<evidence type="ECO:0000256" key="6">
    <source>
        <dbReference type="ARBA" id="ARBA00022840"/>
    </source>
</evidence>
<dbReference type="SMART" id="SM00382">
    <property type="entry name" value="AAA"/>
    <property type="match status" value="1"/>
</dbReference>
<evidence type="ECO:0000313" key="11">
    <source>
        <dbReference type="EMBL" id="RZS85430.1"/>
    </source>
</evidence>
<dbReference type="Proteomes" id="UP000292445">
    <property type="component" value="Unassembled WGS sequence"/>
</dbReference>
<dbReference type="PROSITE" id="PS50893">
    <property type="entry name" value="ABC_TRANSPORTER_2"/>
    <property type="match status" value="1"/>
</dbReference>
<dbReference type="SUPFAM" id="SSF52540">
    <property type="entry name" value="P-loop containing nucleoside triphosphate hydrolases"/>
    <property type="match status" value="1"/>
</dbReference>
<feature type="domain" description="ABC transporter" evidence="10">
    <location>
        <begin position="20"/>
        <end position="247"/>
    </location>
</feature>
<dbReference type="InterPro" id="IPR015854">
    <property type="entry name" value="ABC_transpr_LolD-like"/>
</dbReference>
<keyword evidence="4" id="KW-1003">Cell membrane</keyword>
<evidence type="ECO:0000313" key="12">
    <source>
        <dbReference type="Proteomes" id="UP000292445"/>
    </source>
</evidence>
<keyword evidence="8" id="KW-0029">Amino-acid transport</keyword>
<evidence type="ECO:0000256" key="7">
    <source>
        <dbReference type="ARBA" id="ARBA00022967"/>
    </source>
</evidence>
<organism evidence="11 12">
    <name type="scientific">Pigmentiphaga kullae</name>
    <dbReference type="NCBI Taxonomy" id="151784"/>
    <lineage>
        <taxon>Bacteria</taxon>
        <taxon>Pseudomonadati</taxon>
        <taxon>Pseudomonadota</taxon>
        <taxon>Betaproteobacteria</taxon>
        <taxon>Burkholderiales</taxon>
        <taxon>Alcaligenaceae</taxon>
        <taxon>Pigmentiphaga</taxon>
    </lineage>
</organism>
<reference evidence="11 12" key="1">
    <citation type="submission" date="2019-02" db="EMBL/GenBank/DDBJ databases">
        <title>Genomic Encyclopedia of Type Strains, Phase IV (KMG-IV): sequencing the most valuable type-strain genomes for metagenomic binning, comparative biology and taxonomic classification.</title>
        <authorList>
            <person name="Goeker M."/>
        </authorList>
    </citation>
    <scope>NUCLEOTIDE SEQUENCE [LARGE SCALE GENOMIC DNA]</scope>
    <source>
        <strain evidence="11 12">K24</strain>
    </source>
</reference>
<keyword evidence="7" id="KW-1278">Translocase</keyword>
<evidence type="ECO:0000259" key="10">
    <source>
        <dbReference type="PROSITE" id="PS50893"/>
    </source>
</evidence>
<comment type="similarity">
    <text evidence="2">Belongs to the ABC transporter superfamily.</text>
</comment>
<evidence type="ECO:0000256" key="2">
    <source>
        <dbReference type="ARBA" id="ARBA00005417"/>
    </source>
</evidence>
<keyword evidence="5" id="KW-0547">Nucleotide-binding</keyword>
<dbReference type="Pfam" id="PF00005">
    <property type="entry name" value="ABC_tran"/>
    <property type="match status" value="1"/>
</dbReference>
<dbReference type="GO" id="GO:0022857">
    <property type="term" value="F:transmembrane transporter activity"/>
    <property type="evidence" value="ECO:0007669"/>
    <property type="project" value="TreeGrafter"/>
</dbReference>
<dbReference type="PROSITE" id="PS00211">
    <property type="entry name" value="ABC_TRANSPORTER_1"/>
    <property type="match status" value="1"/>
</dbReference>
<comment type="caution">
    <text evidence="11">The sequence shown here is derived from an EMBL/GenBank/DDBJ whole genome shotgun (WGS) entry which is preliminary data.</text>
</comment>
<dbReference type="InterPro" id="IPR017871">
    <property type="entry name" value="ABC_transporter-like_CS"/>
</dbReference>
<dbReference type="EMBL" id="SGXC01000001">
    <property type="protein sequence ID" value="RZS85430.1"/>
    <property type="molecule type" value="Genomic_DNA"/>
</dbReference>
<keyword evidence="12" id="KW-1185">Reference proteome</keyword>
<dbReference type="Gene3D" id="3.40.50.300">
    <property type="entry name" value="P-loop containing nucleotide triphosphate hydrolases"/>
    <property type="match status" value="1"/>
</dbReference>
<evidence type="ECO:0000256" key="9">
    <source>
        <dbReference type="ARBA" id="ARBA00023136"/>
    </source>
</evidence>
<sequence>MKTSGLSSPDGPGYYFDLMIEFQQVYKSYGRGIDTLADVTFGIAQGEFVFVSGPSGAGKSTLLKLIAGLDVPNRGTVLVNGKNVGKLPGRFRPYLRRAIGTILQDVHLLSDRSAFENVMLPLTVTGHSRSAAAKRAHAAIERVGLSGKDGLRPQELSGGDQQRLAIARAIVNRPGLLIADEPTANLDRESARRIVEVFRDFNRVGVTTILATHDESLITDYATRVLLVKEGRVTDGGKRTPRLGGEVHA</sequence>
<keyword evidence="11" id="KW-0132">Cell division</keyword>
<dbReference type="GO" id="GO:0005524">
    <property type="term" value="F:ATP binding"/>
    <property type="evidence" value="ECO:0007669"/>
    <property type="project" value="UniProtKB-KW"/>
</dbReference>
<protein>
    <recommendedName>
        <fullName evidence="3">Cell division ATP-binding protein FtsE</fullName>
    </recommendedName>
</protein>
<keyword evidence="8" id="KW-0813">Transport</keyword>
<dbReference type="AlphaFoldDB" id="A0A4Q7NLK0"/>
<evidence type="ECO:0000256" key="1">
    <source>
        <dbReference type="ARBA" id="ARBA00002579"/>
    </source>
</evidence>
<keyword evidence="9" id="KW-0472">Membrane</keyword>
<dbReference type="InterPro" id="IPR003593">
    <property type="entry name" value="AAA+_ATPase"/>
</dbReference>
<dbReference type="InterPro" id="IPR003439">
    <property type="entry name" value="ABC_transporter-like_ATP-bd"/>
</dbReference>
<dbReference type="FunFam" id="3.40.50.300:FF:000056">
    <property type="entry name" value="Cell division ATP-binding protein FtsE"/>
    <property type="match status" value="1"/>
</dbReference>
<dbReference type="GO" id="GO:0016887">
    <property type="term" value="F:ATP hydrolysis activity"/>
    <property type="evidence" value="ECO:0007669"/>
    <property type="project" value="InterPro"/>
</dbReference>
<evidence type="ECO:0000256" key="3">
    <source>
        <dbReference type="ARBA" id="ARBA00020019"/>
    </source>
</evidence>
<evidence type="ECO:0000256" key="4">
    <source>
        <dbReference type="ARBA" id="ARBA00022475"/>
    </source>
</evidence>
<accession>A0A4Q7NLK0</accession>
<dbReference type="InterPro" id="IPR027417">
    <property type="entry name" value="P-loop_NTPase"/>
</dbReference>
<dbReference type="GO" id="GO:0005886">
    <property type="term" value="C:plasma membrane"/>
    <property type="evidence" value="ECO:0007669"/>
    <property type="project" value="TreeGrafter"/>
</dbReference>
<gene>
    <name evidence="11" type="ORF">EV675_1454</name>
</gene>
<proteinExistence type="inferred from homology"/>
<evidence type="ECO:0000256" key="8">
    <source>
        <dbReference type="ARBA" id="ARBA00022970"/>
    </source>
</evidence>
<keyword evidence="11" id="KW-0131">Cell cycle</keyword>